<keyword evidence="7 10" id="KW-0443">Lipid metabolism</keyword>
<evidence type="ECO:0000256" key="5">
    <source>
        <dbReference type="ARBA" id="ARBA00022832"/>
    </source>
</evidence>
<keyword evidence="12" id="KW-1185">Reference proteome</keyword>
<feature type="transmembrane region" description="Helical" evidence="10">
    <location>
        <begin position="57"/>
        <end position="76"/>
    </location>
</feature>
<feature type="transmembrane region" description="Helical" evidence="10">
    <location>
        <begin position="315"/>
        <end position="334"/>
    </location>
</feature>
<feature type="transmembrane region" description="Helical" evidence="10">
    <location>
        <begin position="380"/>
        <end position="406"/>
    </location>
</feature>
<comment type="catalytic activity">
    <reaction evidence="10">
        <text>a very-long-chain acyl-CoA + malonyl-CoA + H(+) = a very-long-chain 3-oxoacyl-CoA + CO2 + CoA</text>
        <dbReference type="Rhea" id="RHEA:32727"/>
        <dbReference type="ChEBI" id="CHEBI:15378"/>
        <dbReference type="ChEBI" id="CHEBI:16526"/>
        <dbReference type="ChEBI" id="CHEBI:57287"/>
        <dbReference type="ChEBI" id="CHEBI:57384"/>
        <dbReference type="ChEBI" id="CHEBI:90725"/>
        <dbReference type="ChEBI" id="CHEBI:90736"/>
        <dbReference type="EC" id="2.3.1.199"/>
    </reaction>
</comment>
<sequence>MTIFDLPDAHPDVQLPLLRSPVPISIIMVSYLLFVLKLGPQFMAKREPYKLRGLMKIYNLVQIAYNIVLVMIAIYLTTNAQSYKLFCLAPLPSDHKYMFAERALAYLYYLNKILDLVDTVFFVLRKSYKQVTQLHLIHHVFMPSLGYVMTRFYGYGGHLLVTGILNVIVHIIMYTYYYLSSQIFTYLLFVLKLGRQWMAFREPFDLRAVLKVYNLIQIVYNGVTFTAGIYYLLVVSPHQLSCLAIMPEEHPLKNIERLMSYAYYINKYIDLLDTIFIVLRKSYKQISSLHLIHHLYMPITGYFVIRFNGYGGHPIITGLLNLFVHVVMYSYYYISSQIPAIKRRLWWKQYITMLQMLQFVIIFVHSIWTLMQPGCEVSRVLAYTVLGSSATMFTMFTNFYMHAYILPKRHQHAKLK</sequence>
<feature type="transmembrane region" description="Helical" evidence="10">
    <location>
        <begin position="20"/>
        <end position="36"/>
    </location>
</feature>
<feature type="transmembrane region" description="Helical" evidence="10">
    <location>
        <begin position="212"/>
        <end position="233"/>
    </location>
</feature>
<evidence type="ECO:0000256" key="3">
    <source>
        <dbReference type="ARBA" id="ARBA00022679"/>
    </source>
</evidence>
<comment type="subcellular location">
    <subcellularLocation>
        <location evidence="1">Membrane</location>
        <topology evidence="1">Multi-pass membrane protein</topology>
    </subcellularLocation>
</comment>
<keyword evidence="4 10" id="KW-0812">Transmembrane</keyword>
<feature type="transmembrane region" description="Helical" evidence="10">
    <location>
        <begin position="167"/>
        <end position="191"/>
    </location>
</feature>
<comment type="caution">
    <text evidence="10">Lacks conserved residue(s) required for the propagation of feature annotation.</text>
</comment>
<dbReference type="Proteomes" id="UP000001070">
    <property type="component" value="Unassembled WGS sequence"/>
</dbReference>
<dbReference type="PhylomeDB" id="B4JSR2"/>
<dbReference type="InterPro" id="IPR002076">
    <property type="entry name" value="ELO_fam"/>
</dbReference>
<dbReference type="GO" id="GO:0034626">
    <property type="term" value="P:fatty acid elongation, polyunsaturated fatty acid"/>
    <property type="evidence" value="ECO:0007669"/>
    <property type="project" value="TreeGrafter"/>
</dbReference>
<dbReference type="GO" id="GO:0034625">
    <property type="term" value="P:fatty acid elongation, monounsaturated fatty acid"/>
    <property type="evidence" value="ECO:0007669"/>
    <property type="project" value="TreeGrafter"/>
</dbReference>
<dbReference type="GO" id="GO:0005789">
    <property type="term" value="C:endoplasmic reticulum membrane"/>
    <property type="evidence" value="ECO:0007669"/>
    <property type="project" value="TreeGrafter"/>
</dbReference>
<dbReference type="OMA" id="WIFIAAR"/>
<evidence type="ECO:0000313" key="11">
    <source>
        <dbReference type="EMBL" id="EDV94802.1"/>
    </source>
</evidence>
<evidence type="ECO:0000256" key="1">
    <source>
        <dbReference type="ARBA" id="ARBA00004141"/>
    </source>
</evidence>
<dbReference type="PANTHER" id="PTHR11157:SF116">
    <property type="entry name" value="ELONGATION OF VERY LONG CHAIN FATTY ACIDS PROTEIN-RELATED"/>
    <property type="match status" value="1"/>
</dbReference>
<evidence type="ECO:0000256" key="2">
    <source>
        <dbReference type="ARBA" id="ARBA00022516"/>
    </source>
</evidence>
<dbReference type="HOGENOM" id="CLU_048483_0_2_1"/>
<dbReference type="GO" id="GO:0030148">
    <property type="term" value="P:sphingolipid biosynthetic process"/>
    <property type="evidence" value="ECO:0007669"/>
    <property type="project" value="TreeGrafter"/>
</dbReference>
<evidence type="ECO:0000256" key="7">
    <source>
        <dbReference type="ARBA" id="ARBA00023098"/>
    </source>
</evidence>
<evidence type="ECO:0000313" key="12">
    <source>
        <dbReference type="Proteomes" id="UP000001070"/>
    </source>
</evidence>
<dbReference type="eggNOG" id="KOG3071">
    <property type="taxonomic scope" value="Eukaryota"/>
</dbReference>
<keyword evidence="6 10" id="KW-1133">Transmembrane helix</keyword>
<evidence type="ECO:0000256" key="4">
    <source>
        <dbReference type="ARBA" id="ARBA00022692"/>
    </source>
</evidence>
<organism evidence="12">
    <name type="scientific">Drosophila grimshawi</name>
    <name type="common">Hawaiian fruit fly</name>
    <name type="synonym">Idiomyia grimshawi</name>
    <dbReference type="NCBI Taxonomy" id="7222"/>
    <lineage>
        <taxon>Eukaryota</taxon>
        <taxon>Metazoa</taxon>
        <taxon>Ecdysozoa</taxon>
        <taxon>Arthropoda</taxon>
        <taxon>Hexapoda</taxon>
        <taxon>Insecta</taxon>
        <taxon>Pterygota</taxon>
        <taxon>Neoptera</taxon>
        <taxon>Endopterygota</taxon>
        <taxon>Diptera</taxon>
        <taxon>Brachycera</taxon>
        <taxon>Muscomorpha</taxon>
        <taxon>Ephydroidea</taxon>
        <taxon>Drosophilidae</taxon>
        <taxon>Drosophila</taxon>
        <taxon>Hawaiian Drosophila</taxon>
    </lineage>
</organism>
<evidence type="ECO:0000256" key="10">
    <source>
        <dbReference type="RuleBase" id="RU361115"/>
    </source>
</evidence>
<dbReference type="STRING" id="7222.B4JSR2"/>
<keyword evidence="5 10" id="KW-0276">Fatty acid metabolism</keyword>
<dbReference type="EMBL" id="CH916373">
    <property type="protein sequence ID" value="EDV94802.1"/>
    <property type="molecule type" value="Genomic_DNA"/>
</dbReference>
<dbReference type="AlphaFoldDB" id="B4JSR2"/>
<gene>
    <name evidence="11" type="primary">Dgri\GH22831</name>
    <name evidence="11" type="ORF">Dgri_GH22831</name>
</gene>
<feature type="transmembrane region" description="Helical" evidence="10">
    <location>
        <begin position="346"/>
        <end position="368"/>
    </location>
</feature>
<dbReference type="Pfam" id="PF01151">
    <property type="entry name" value="ELO"/>
    <property type="match status" value="2"/>
</dbReference>
<dbReference type="GO" id="GO:0042761">
    <property type="term" value="P:very long-chain fatty acid biosynthetic process"/>
    <property type="evidence" value="ECO:0007669"/>
    <property type="project" value="TreeGrafter"/>
</dbReference>
<proteinExistence type="inferred from homology"/>
<dbReference type="FunCoup" id="B4JSR2">
    <property type="interactions" value="35"/>
</dbReference>
<keyword evidence="9 10" id="KW-0275">Fatty acid biosynthesis</keyword>
<protein>
    <recommendedName>
        <fullName evidence="10">Elongation of very long chain fatty acids protein</fullName>
        <ecNumber evidence="10">2.3.1.199</ecNumber>
    </recommendedName>
    <alternativeName>
        <fullName evidence="10">Very-long-chain 3-oxoacyl-CoA synthase</fullName>
    </alternativeName>
</protein>
<evidence type="ECO:0000256" key="8">
    <source>
        <dbReference type="ARBA" id="ARBA00023136"/>
    </source>
</evidence>
<reference evidence="11 12" key="1">
    <citation type="journal article" date="2007" name="Nature">
        <title>Evolution of genes and genomes on the Drosophila phylogeny.</title>
        <authorList>
            <consortium name="Drosophila 12 Genomes Consortium"/>
            <person name="Clark A.G."/>
            <person name="Eisen M.B."/>
            <person name="Smith D.R."/>
            <person name="Bergman C.M."/>
            <person name="Oliver B."/>
            <person name="Markow T.A."/>
            <person name="Kaufman T.C."/>
            <person name="Kellis M."/>
            <person name="Gelbart W."/>
            <person name="Iyer V.N."/>
            <person name="Pollard D.A."/>
            <person name="Sackton T.B."/>
            <person name="Larracuente A.M."/>
            <person name="Singh N.D."/>
            <person name="Abad J.P."/>
            <person name="Abt D.N."/>
            <person name="Adryan B."/>
            <person name="Aguade M."/>
            <person name="Akashi H."/>
            <person name="Anderson W.W."/>
            <person name="Aquadro C.F."/>
            <person name="Ardell D.H."/>
            <person name="Arguello R."/>
            <person name="Artieri C.G."/>
            <person name="Barbash D.A."/>
            <person name="Barker D."/>
            <person name="Barsanti P."/>
            <person name="Batterham P."/>
            <person name="Batzoglou S."/>
            <person name="Begun D."/>
            <person name="Bhutkar A."/>
            <person name="Blanco E."/>
            <person name="Bosak S.A."/>
            <person name="Bradley R.K."/>
            <person name="Brand A.D."/>
            <person name="Brent M.R."/>
            <person name="Brooks A.N."/>
            <person name="Brown R.H."/>
            <person name="Butlin R.K."/>
            <person name="Caggese C."/>
            <person name="Calvi B.R."/>
            <person name="Bernardo de Carvalho A."/>
            <person name="Caspi A."/>
            <person name="Castrezana S."/>
            <person name="Celniker S.E."/>
            <person name="Chang J.L."/>
            <person name="Chapple C."/>
            <person name="Chatterji S."/>
            <person name="Chinwalla A."/>
            <person name="Civetta A."/>
            <person name="Clifton S.W."/>
            <person name="Comeron J.M."/>
            <person name="Costello J.C."/>
            <person name="Coyne J.A."/>
            <person name="Daub J."/>
            <person name="David R.G."/>
            <person name="Delcher A.L."/>
            <person name="Delehaunty K."/>
            <person name="Do C.B."/>
            <person name="Ebling H."/>
            <person name="Edwards K."/>
            <person name="Eickbush T."/>
            <person name="Evans J.D."/>
            <person name="Filipski A."/>
            <person name="Findeiss S."/>
            <person name="Freyhult E."/>
            <person name="Fulton L."/>
            <person name="Fulton R."/>
            <person name="Garcia A.C."/>
            <person name="Gardiner A."/>
            <person name="Garfield D.A."/>
            <person name="Garvin B.E."/>
            <person name="Gibson G."/>
            <person name="Gilbert D."/>
            <person name="Gnerre S."/>
            <person name="Godfrey J."/>
            <person name="Good R."/>
            <person name="Gotea V."/>
            <person name="Gravely B."/>
            <person name="Greenberg A.J."/>
            <person name="Griffiths-Jones S."/>
            <person name="Gross S."/>
            <person name="Guigo R."/>
            <person name="Gustafson E.A."/>
            <person name="Haerty W."/>
            <person name="Hahn M.W."/>
            <person name="Halligan D.L."/>
            <person name="Halpern A.L."/>
            <person name="Halter G.M."/>
            <person name="Han M.V."/>
            <person name="Heger A."/>
            <person name="Hillier L."/>
            <person name="Hinrichs A.S."/>
            <person name="Holmes I."/>
            <person name="Hoskins R.A."/>
            <person name="Hubisz M.J."/>
            <person name="Hultmark D."/>
            <person name="Huntley M.A."/>
            <person name="Jaffe D.B."/>
            <person name="Jagadeeshan S."/>
            <person name="Jeck W.R."/>
            <person name="Johnson J."/>
            <person name="Jones C.D."/>
            <person name="Jordan W.C."/>
            <person name="Karpen G.H."/>
            <person name="Kataoka E."/>
            <person name="Keightley P.D."/>
            <person name="Kheradpour P."/>
            <person name="Kirkness E.F."/>
            <person name="Koerich L.B."/>
            <person name="Kristiansen K."/>
            <person name="Kudrna D."/>
            <person name="Kulathinal R.J."/>
            <person name="Kumar S."/>
            <person name="Kwok R."/>
            <person name="Lander E."/>
            <person name="Langley C.H."/>
            <person name="Lapoint R."/>
            <person name="Lazzaro B.P."/>
            <person name="Lee S.J."/>
            <person name="Levesque L."/>
            <person name="Li R."/>
            <person name="Lin C.F."/>
            <person name="Lin M.F."/>
            <person name="Lindblad-Toh K."/>
            <person name="Llopart A."/>
            <person name="Long M."/>
            <person name="Low L."/>
            <person name="Lozovsky E."/>
            <person name="Lu J."/>
            <person name="Luo M."/>
            <person name="Machado C.A."/>
            <person name="Makalowski W."/>
            <person name="Marzo M."/>
            <person name="Matsuda M."/>
            <person name="Matzkin L."/>
            <person name="McAllister B."/>
            <person name="McBride C.S."/>
            <person name="McKernan B."/>
            <person name="McKernan K."/>
            <person name="Mendez-Lago M."/>
            <person name="Minx P."/>
            <person name="Mollenhauer M.U."/>
            <person name="Montooth K."/>
            <person name="Mount S.M."/>
            <person name="Mu X."/>
            <person name="Myers E."/>
            <person name="Negre B."/>
            <person name="Newfeld S."/>
            <person name="Nielsen R."/>
            <person name="Noor M.A."/>
            <person name="O'Grady P."/>
            <person name="Pachter L."/>
            <person name="Papaceit M."/>
            <person name="Parisi M.J."/>
            <person name="Parisi M."/>
            <person name="Parts L."/>
            <person name="Pedersen J.S."/>
            <person name="Pesole G."/>
            <person name="Phillippy A.M."/>
            <person name="Ponting C.P."/>
            <person name="Pop M."/>
            <person name="Porcelli D."/>
            <person name="Powell J.R."/>
            <person name="Prohaska S."/>
            <person name="Pruitt K."/>
            <person name="Puig M."/>
            <person name="Quesneville H."/>
            <person name="Ram K.R."/>
            <person name="Rand D."/>
            <person name="Rasmussen M.D."/>
            <person name="Reed L.K."/>
            <person name="Reenan R."/>
            <person name="Reily A."/>
            <person name="Remington K.A."/>
            <person name="Rieger T.T."/>
            <person name="Ritchie M.G."/>
            <person name="Robin C."/>
            <person name="Rogers Y.H."/>
            <person name="Rohde C."/>
            <person name="Rozas J."/>
            <person name="Rubenfield M.J."/>
            <person name="Ruiz A."/>
            <person name="Russo S."/>
            <person name="Salzberg S.L."/>
            <person name="Sanchez-Gracia A."/>
            <person name="Saranga D.J."/>
            <person name="Sato H."/>
            <person name="Schaeffer S.W."/>
            <person name="Schatz M.C."/>
            <person name="Schlenke T."/>
            <person name="Schwartz R."/>
            <person name="Segarra C."/>
            <person name="Singh R.S."/>
            <person name="Sirot L."/>
            <person name="Sirota M."/>
            <person name="Sisneros N.B."/>
            <person name="Smith C.D."/>
            <person name="Smith T.F."/>
            <person name="Spieth J."/>
            <person name="Stage D.E."/>
            <person name="Stark A."/>
            <person name="Stephan W."/>
            <person name="Strausberg R.L."/>
            <person name="Strempel S."/>
            <person name="Sturgill D."/>
            <person name="Sutton G."/>
            <person name="Sutton G.G."/>
            <person name="Tao W."/>
            <person name="Teichmann S."/>
            <person name="Tobari Y.N."/>
            <person name="Tomimura Y."/>
            <person name="Tsolas J.M."/>
            <person name="Valente V.L."/>
            <person name="Venter E."/>
            <person name="Venter J.C."/>
            <person name="Vicario S."/>
            <person name="Vieira F.G."/>
            <person name="Vilella A.J."/>
            <person name="Villasante A."/>
            <person name="Walenz B."/>
            <person name="Wang J."/>
            <person name="Wasserman M."/>
            <person name="Watts T."/>
            <person name="Wilson D."/>
            <person name="Wilson R.K."/>
            <person name="Wing R.A."/>
            <person name="Wolfner M.F."/>
            <person name="Wong A."/>
            <person name="Wong G.K."/>
            <person name="Wu C.I."/>
            <person name="Wu G."/>
            <person name="Yamamoto D."/>
            <person name="Yang H.P."/>
            <person name="Yang S.P."/>
            <person name="Yorke J.A."/>
            <person name="Yoshida K."/>
            <person name="Zdobnov E."/>
            <person name="Zhang P."/>
            <person name="Zhang Y."/>
            <person name="Zimin A.V."/>
            <person name="Baldwin J."/>
            <person name="Abdouelleil A."/>
            <person name="Abdulkadir J."/>
            <person name="Abebe A."/>
            <person name="Abera B."/>
            <person name="Abreu J."/>
            <person name="Acer S.C."/>
            <person name="Aftuck L."/>
            <person name="Alexander A."/>
            <person name="An P."/>
            <person name="Anderson E."/>
            <person name="Anderson S."/>
            <person name="Arachi H."/>
            <person name="Azer M."/>
            <person name="Bachantsang P."/>
            <person name="Barry A."/>
            <person name="Bayul T."/>
            <person name="Berlin A."/>
            <person name="Bessette D."/>
            <person name="Bloom T."/>
            <person name="Blye J."/>
            <person name="Boguslavskiy L."/>
            <person name="Bonnet C."/>
            <person name="Boukhgalter B."/>
            <person name="Bourzgui I."/>
            <person name="Brown A."/>
            <person name="Cahill P."/>
            <person name="Channer S."/>
            <person name="Cheshatsang Y."/>
            <person name="Chuda L."/>
            <person name="Citroen M."/>
            <person name="Collymore A."/>
            <person name="Cooke P."/>
            <person name="Costello M."/>
            <person name="D'Aco K."/>
            <person name="Daza R."/>
            <person name="De Haan G."/>
            <person name="DeGray S."/>
            <person name="DeMaso C."/>
            <person name="Dhargay N."/>
            <person name="Dooley K."/>
            <person name="Dooley E."/>
            <person name="Doricent M."/>
            <person name="Dorje P."/>
            <person name="Dorjee K."/>
            <person name="Dupes A."/>
            <person name="Elong R."/>
            <person name="Falk J."/>
            <person name="Farina A."/>
            <person name="Faro S."/>
            <person name="Ferguson D."/>
            <person name="Fisher S."/>
            <person name="Foley C.D."/>
            <person name="Franke A."/>
            <person name="Friedrich D."/>
            <person name="Gadbois L."/>
            <person name="Gearin G."/>
            <person name="Gearin C.R."/>
            <person name="Giannoukos G."/>
            <person name="Goode T."/>
            <person name="Graham J."/>
            <person name="Grandbois E."/>
            <person name="Grewal S."/>
            <person name="Gyaltsen K."/>
            <person name="Hafez N."/>
            <person name="Hagos B."/>
            <person name="Hall J."/>
            <person name="Henson C."/>
            <person name="Hollinger A."/>
            <person name="Honan T."/>
            <person name="Huard M.D."/>
            <person name="Hughes L."/>
            <person name="Hurhula B."/>
            <person name="Husby M.E."/>
            <person name="Kamat A."/>
            <person name="Kanga B."/>
            <person name="Kashin S."/>
            <person name="Khazanovich D."/>
            <person name="Kisner P."/>
            <person name="Lance K."/>
            <person name="Lara M."/>
            <person name="Lee W."/>
            <person name="Lennon N."/>
            <person name="Letendre F."/>
            <person name="LeVine R."/>
            <person name="Lipovsky A."/>
            <person name="Liu X."/>
            <person name="Liu J."/>
            <person name="Liu S."/>
            <person name="Lokyitsang T."/>
            <person name="Lokyitsang Y."/>
            <person name="Lubonja R."/>
            <person name="Lui A."/>
            <person name="MacDonald P."/>
            <person name="Magnisalis V."/>
            <person name="Maru K."/>
            <person name="Matthews C."/>
            <person name="McCusker W."/>
            <person name="McDonough S."/>
            <person name="Mehta T."/>
            <person name="Meldrim J."/>
            <person name="Meneus L."/>
            <person name="Mihai O."/>
            <person name="Mihalev A."/>
            <person name="Mihova T."/>
            <person name="Mittelman R."/>
            <person name="Mlenga V."/>
            <person name="Montmayeur A."/>
            <person name="Mulrain L."/>
            <person name="Navidi A."/>
            <person name="Naylor J."/>
            <person name="Negash T."/>
            <person name="Nguyen T."/>
            <person name="Nguyen N."/>
            <person name="Nicol R."/>
            <person name="Norbu C."/>
            <person name="Norbu N."/>
            <person name="Novod N."/>
            <person name="O'Neill B."/>
            <person name="Osman S."/>
            <person name="Markiewicz E."/>
            <person name="Oyono O.L."/>
            <person name="Patti C."/>
            <person name="Phunkhang P."/>
            <person name="Pierre F."/>
            <person name="Priest M."/>
            <person name="Raghuraman S."/>
            <person name="Rege F."/>
            <person name="Reyes R."/>
            <person name="Rise C."/>
            <person name="Rogov P."/>
            <person name="Ross K."/>
            <person name="Ryan E."/>
            <person name="Settipalli S."/>
            <person name="Shea T."/>
            <person name="Sherpa N."/>
            <person name="Shi L."/>
            <person name="Shih D."/>
            <person name="Sparrow T."/>
            <person name="Spaulding J."/>
            <person name="Stalker J."/>
            <person name="Stange-Thomann N."/>
            <person name="Stavropoulos S."/>
            <person name="Stone C."/>
            <person name="Strader C."/>
            <person name="Tesfaye S."/>
            <person name="Thomson T."/>
            <person name="Thoulutsang Y."/>
            <person name="Thoulutsang D."/>
            <person name="Topham K."/>
            <person name="Topping I."/>
            <person name="Tsamla T."/>
            <person name="Vassiliev H."/>
            <person name="Vo A."/>
            <person name="Wangchuk T."/>
            <person name="Wangdi T."/>
            <person name="Weiand M."/>
            <person name="Wilkinson J."/>
            <person name="Wilson A."/>
            <person name="Yadav S."/>
            <person name="Young G."/>
            <person name="Yu Q."/>
            <person name="Zembek L."/>
            <person name="Zhong D."/>
            <person name="Zimmer A."/>
            <person name="Zwirko Z."/>
            <person name="Jaffe D.B."/>
            <person name="Alvarez P."/>
            <person name="Brockman W."/>
            <person name="Butler J."/>
            <person name="Chin C."/>
            <person name="Gnerre S."/>
            <person name="Grabherr M."/>
            <person name="Kleber M."/>
            <person name="Mauceli E."/>
            <person name="MacCallum I."/>
        </authorList>
    </citation>
    <scope>NUCLEOTIDE SEQUENCE [LARGE SCALE GENOMIC DNA]</scope>
    <source>
        <strain evidence="12">Tucson 15287-2541.00</strain>
    </source>
</reference>
<dbReference type="EC" id="2.3.1.199" evidence="10"/>
<accession>B4JSR2</accession>
<dbReference type="GO" id="GO:0019367">
    <property type="term" value="P:fatty acid elongation, saturated fatty acid"/>
    <property type="evidence" value="ECO:0007669"/>
    <property type="project" value="TreeGrafter"/>
</dbReference>
<dbReference type="GO" id="GO:0009922">
    <property type="term" value="F:fatty acid elongase activity"/>
    <property type="evidence" value="ECO:0007669"/>
    <property type="project" value="UniProtKB-EC"/>
</dbReference>
<dbReference type="InParanoid" id="B4JSR2"/>
<keyword evidence="2 10" id="KW-0444">Lipid biosynthesis</keyword>
<evidence type="ECO:0000256" key="9">
    <source>
        <dbReference type="ARBA" id="ARBA00023160"/>
    </source>
</evidence>
<dbReference type="PANTHER" id="PTHR11157">
    <property type="entry name" value="FATTY ACID ACYL TRANSFERASE-RELATED"/>
    <property type="match status" value="1"/>
</dbReference>
<feature type="transmembrane region" description="Helical" evidence="10">
    <location>
        <begin position="291"/>
        <end position="309"/>
    </location>
</feature>
<keyword evidence="3 10" id="KW-0808">Transferase</keyword>
<dbReference type="OrthoDB" id="434092at2759"/>
<name>B4JSR2_DROGR</name>
<keyword evidence="8 10" id="KW-0472">Membrane</keyword>
<comment type="similarity">
    <text evidence="10">Belongs to the ELO family.</text>
</comment>
<evidence type="ECO:0000256" key="6">
    <source>
        <dbReference type="ARBA" id="ARBA00022989"/>
    </source>
</evidence>